<sequence>MDRFLRTLGRSCWRAAGPPFAICRQNRAPVGLLTFTARLSSAVSTEQANLEELVSNLKSDLRAIYFSKHIAPKGKASQLQGKLRQLLYCMSGSEFSKSELPFINKIVHAIDRESDPMDVFTAQEMLALLTAAVPAMTAKDVKNIDFFPRFYTSLRGSKEYQQDRNIRLHLFELFFNYVLVSNKGDIAIKAIEAFIEEEASLRHDDVTAEVVDVALEAFTTVTPDTATVVKLFEISDLGDEKRSERLLAAFFSAADAEIGRDYEDNQVAARLTEVVGIMEHKKNQPLNEYINLLYFATKNKFNGCSKEILDRLVSLTECFRNKLGKKIRDEELAAIVAAALKLGQSKAAENLMENLEYDFAEFSRPEWLAYMQIKVYKTADEKSVIDLIRKINNDLQHSYKKDFRVNDTETFNYVVSSCCYSEKSLAFVNAISDFFESEYTVTPTAETYAALIEHQLDVGKCKEALELFEGSLEQPIEWGEDENSVFAPVLFRLLELYCENSNDDTSLKVILYKRIKNYGYSLNKAALKAMIDMFLQEDCAGDAMQLFHIEVVEHSREERQSLTKYGPIFESFYEYSTTAEVSTSRNWHVYEFLHQNFIIPYEKYYRLMEYFISHNEPKRALKMFANLKALSKEAKIAPPNEEVYIYLFRSFARCKFVEGVQKLHLGAKMDLAINMNIRLLNAIMEGYCAIEDSFKVRDTFHVAYSLPKSRGLNAESCYWMLRSLRGYTLKHVTDFYTSLSAYDVLADPRIFGEYLIAHCSFGKYETALRVLEENFYSDGGHLIDRRVLRDMHNWCVDEDVRTKVELFASRHYPALWSELKDSGELSNTKNELLDEGYNPERPQLV</sequence>
<evidence type="ECO:0000256" key="1">
    <source>
        <dbReference type="ARBA" id="ARBA00022737"/>
    </source>
</evidence>
<accession>A0AAN6I3X3</accession>
<proteinExistence type="predicted"/>
<organism evidence="2 3">
    <name type="scientific">Pichia angusta</name>
    <name type="common">Yeast</name>
    <name type="synonym">Hansenula polymorpha</name>
    <dbReference type="NCBI Taxonomy" id="870730"/>
    <lineage>
        <taxon>Eukaryota</taxon>
        <taxon>Fungi</taxon>
        <taxon>Dikarya</taxon>
        <taxon>Ascomycota</taxon>
        <taxon>Saccharomycotina</taxon>
        <taxon>Pichiomycetes</taxon>
        <taxon>Pichiales</taxon>
        <taxon>Pichiaceae</taxon>
        <taxon>Ogataea</taxon>
    </lineage>
</organism>
<comment type="caution">
    <text evidence="2">The sequence shown here is derived from an EMBL/GenBank/DDBJ whole genome shotgun (WGS) entry which is preliminary data.</text>
</comment>
<evidence type="ECO:0000313" key="2">
    <source>
        <dbReference type="EMBL" id="KAG7816011.1"/>
    </source>
</evidence>
<dbReference type="EMBL" id="JAHLUX010000012">
    <property type="protein sequence ID" value="KAG7816011.1"/>
    <property type="molecule type" value="Genomic_DNA"/>
</dbReference>
<dbReference type="Gene3D" id="1.25.40.10">
    <property type="entry name" value="Tetratricopeptide repeat domain"/>
    <property type="match status" value="1"/>
</dbReference>
<dbReference type="RefSeq" id="XP_043057564.1">
    <property type="nucleotide sequence ID" value="XM_043205734.1"/>
</dbReference>
<dbReference type="PANTHER" id="PTHR47932">
    <property type="entry name" value="ATPASE EXPRESSION PROTEIN 3"/>
    <property type="match status" value="1"/>
</dbReference>
<protein>
    <recommendedName>
        <fullName evidence="4">Mitochondrial group I intron splicing factor CCM1</fullName>
    </recommendedName>
</protein>
<reference evidence="2" key="1">
    <citation type="journal article" date="2021" name="G3 (Bethesda)">
        <title>Genomic diversity, chromosomal rearrangements, and interspecies hybridization in the ogataea polymorpha species complex.</title>
        <authorList>
            <person name="Hanson S.J."/>
            <person name="Cinneide E.O."/>
            <person name="Salzberg L.I."/>
            <person name="Wolfe K.H."/>
            <person name="McGowan J."/>
            <person name="Fitzpatrick D.A."/>
            <person name="Matlin K."/>
        </authorList>
    </citation>
    <scope>NUCLEOTIDE SEQUENCE</scope>
    <source>
        <strain evidence="2">61-244</strain>
    </source>
</reference>
<evidence type="ECO:0000313" key="3">
    <source>
        <dbReference type="Proteomes" id="UP001196530"/>
    </source>
</evidence>
<dbReference type="InterPro" id="IPR011990">
    <property type="entry name" value="TPR-like_helical_dom_sf"/>
</dbReference>
<dbReference type="GeneID" id="66129028"/>
<name>A0AAN6I3X3_PICAN</name>
<evidence type="ECO:0008006" key="4">
    <source>
        <dbReference type="Google" id="ProtNLM"/>
    </source>
</evidence>
<dbReference type="PANTHER" id="PTHR47932:SF44">
    <property type="entry name" value="MIOREX COMPLEX COMPONENT 1"/>
    <property type="match status" value="1"/>
</dbReference>
<gene>
    <name evidence="2" type="ORF">KL928_004977</name>
</gene>
<dbReference type="AlphaFoldDB" id="A0AAN6I3X3"/>
<dbReference type="Proteomes" id="UP001196530">
    <property type="component" value="Unassembled WGS sequence"/>
</dbReference>
<keyword evidence="1" id="KW-0677">Repeat</keyword>